<dbReference type="Proteomes" id="UP001152799">
    <property type="component" value="Chromosome 1"/>
</dbReference>
<keyword evidence="2" id="KW-0238">DNA-binding</keyword>
<reference evidence="4" key="1">
    <citation type="submission" date="2022-01" db="EMBL/GenBank/DDBJ databases">
        <authorList>
            <person name="King R."/>
        </authorList>
    </citation>
    <scope>NUCLEOTIDE SEQUENCE</scope>
</reference>
<dbReference type="EMBL" id="OU892277">
    <property type="protein sequence ID" value="CAG9760202.1"/>
    <property type="molecule type" value="Genomic_DNA"/>
</dbReference>
<dbReference type="InterPro" id="IPR051762">
    <property type="entry name" value="UBF1"/>
</dbReference>
<evidence type="ECO:0000256" key="2">
    <source>
        <dbReference type="ARBA" id="ARBA00023125"/>
    </source>
</evidence>
<dbReference type="PANTHER" id="PTHR46318:SF3">
    <property type="entry name" value="UPSTREAM BINDING TRANSCRIPTION FACTOR"/>
    <property type="match status" value="1"/>
</dbReference>
<dbReference type="GO" id="GO:0005634">
    <property type="term" value="C:nucleus"/>
    <property type="evidence" value="ECO:0007669"/>
    <property type="project" value="UniProtKB-SubCell"/>
</dbReference>
<evidence type="ECO:0000313" key="5">
    <source>
        <dbReference type="Proteomes" id="UP001152799"/>
    </source>
</evidence>
<name>A0A9N9MEF4_9CUCU</name>
<keyword evidence="3" id="KW-0539">Nucleus</keyword>
<dbReference type="AlphaFoldDB" id="A0A9N9MEF4"/>
<dbReference type="OrthoDB" id="498543at2759"/>
<protein>
    <submittedName>
        <fullName evidence="4">Uncharacterized protein</fullName>
    </submittedName>
</protein>
<evidence type="ECO:0000256" key="1">
    <source>
        <dbReference type="ARBA" id="ARBA00004123"/>
    </source>
</evidence>
<sequence length="233" mass="27148">MEVSIERLPVKKGVLKHADGRKADTFDEKKPKKRVGIDESEALRVKKQLASGVHFSAKDLPAKIIKSKSNKNLFQEVKVVDSTKYNFRPRNQKQGASVKISEKDPNMMPKNDQLILIKRIQKYIPNNDQKGYQYRLKHLEWQNVAFKDYTINQCKQIWSELSKKVRRGRLPHEISSDINKRMKSNRKNSTKKVAFTKYITETFKKLPMIKKLKHHMMALDVRVNGGRKSFPDG</sequence>
<evidence type="ECO:0000313" key="4">
    <source>
        <dbReference type="EMBL" id="CAG9760202.1"/>
    </source>
</evidence>
<dbReference type="PANTHER" id="PTHR46318">
    <property type="entry name" value="UPSTREAM BINDING TRANSCRIPTION FACTOR"/>
    <property type="match status" value="1"/>
</dbReference>
<gene>
    <name evidence="4" type="ORF">CEUTPL_LOCUS938</name>
</gene>
<dbReference type="GO" id="GO:0003677">
    <property type="term" value="F:DNA binding"/>
    <property type="evidence" value="ECO:0007669"/>
    <property type="project" value="UniProtKB-KW"/>
</dbReference>
<evidence type="ECO:0000256" key="3">
    <source>
        <dbReference type="ARBA" id="ARBA00023242"/>
    </source>
</evidence>
<accession>A0A9N9MEF4</accession>
<proteinExistence type="predicted"/>
<keyword evidence="5" id="KW-1185">Reference proteome</keyword>
<comment type="subcellular location">
    <subcellularLocation>
        <location evidence="1">Nucleus</location>
    </subcellularLocation>
</comment>
<organism evidence="4 5">
    <name type="scientific">Ceutorhynchus assimilis</name>
    <name type="common">cabbage seed weevil</name>
    <dbReference type="NCBI Taxonomy" id="467358"/>
    <lineage>
        <taxon>Eukaryota</taxon>
        <taxon>Metazoa</taxon>
        <taxon>Ecdysozoa</taxon>
        <taxon>Arthropoda</taxon>
        <taxon>Hexapoda</taxon>
        <taxon>Insecta</taxon>
        <taxon>Pterygota</taxon>
        <taxon>Neoptera</taxon>
        <taxon>Endopterygota</taxon>
        <taxon>Coleoptera</taxon>
        <taxon>Polyphaga</taxon>
        <taxon>Cucujiformia</taxon>
        <taxon>Curculionidae</taxon>
        <taxon>Ceutorhynchinae</taxon>
        <taxon>Ceutorhynchus</taxon>
    </lineage>
</organism>